<organism evidence="2 3">
    <name type="scientific">Candidatus Bealeia paramacronuclearis</name>
    <dbReference type="NCBI Taxonomy" id="1921001"/>
    <lineage>
        <taxon>Bacteria</taxon>
        <taxon>Pseudomonadati</taxon>
        <taxon>Pseudomonadota</taxon>
        <taxon>Alphaproteobacteria</taxon>
        <taxon>Holosporales</taxon>
        <taxon>Holosporaceae</taxon>
        <taxon>Candidatus Bealeia</taxon>
    </lineage>
</organism>
<name>A0ABZ2C606_9PROT</name>
<gene>
    <name evidence="2" type="ORF">Bealeia1_01695</name>
</gene>
<dbReference type="Proteomes" id="UP001330434">
    <property type="component" value="Chromosome"/>
</dbReference>
<dbReference type="EMBL" id="CP133270">
    <property type="protein sequence ID" value="WVX67488.1"/>
    <property type="molecule type" value="Genomic_DNA"/>
</dbReference>
<sequence length="77" mass="8783">MGFMSGFAVYVMIWTVVLFMVLPWKVRVPEIPGEGHASSAPENPYIWQKLVITSLISLVLLFAFDWVISGDDFSFRE</sequence>
<evidence type="ECO:0000313" key="3">
    <source>
        <dbReference type="Proteomes" id="UP001330434"/>
    </source>
</evidence>
<reference evidence="2 3" key="1">
    <citation type="journal article" date="2024" name="Environ. Microbiol.">
        <title>Novel evolutionary insights on the interactions of the Holosporales (Alphaproteobacteria) with eukaryotic hosts from comparative genomics.</title>
        <authorList>
            <person name="Giovannini M."/>
            <person name="Petroni G."/>
            <person name="Castelli M."/>
        </authorList>
    </citation>
    <scope>NUCLEOTIDE SEQUENCE [LARGE SCALE GENOMIC DNA]</scope>
    <source>
        <strain evidence="2 3">US_Bl 15I1</strain>
    </source>
</reference>
<accession>A0ABZ2C606</accession>
<keyword evidence="1" id="KW-1133">Transmembrane helix</keyword>
<evidence type="ECO:0000256" key="1">
    <source>
        <dbReference type="SAM" id="Phobius"/>
    </source>
</evidence>
<proteinExistence type="predicted"/>
<keyword evidence="1" id="KW-0812">Transmembrane</keyword>
<protein>
    <submittedName>
        <fullName evidence="2">DUF1467 family protein</fullName>
    </submittedName>
</protein>
<feature type="transmembrane region" description="Helical" evidence="1">
    <location>
        <begin position="7"/>
        <end position="26"/>
    </location>
</feature>
<keyword evidence="1" id="KW-0472">Membrane</keyword>
<keyword evidence="3" id="KW-1185">Reference proteome</keyword>
<dbReference type="InterPro" id="IPR009935">
    <property type="entry name" value="DUF1467"/>
</dbReference>
<evidence type="ECO:0000313" key="2">
    <source>
        <dbReference type="EMBL" id="WVX67488.1"/>
    </source>
</evidence>
<dbReference type="Pfam" id="PF07330">
    <property type="entry name" value="DUF1467"/>
    <property type="match status" value="1"/>
</dbReference>
<dbReference type="RefSeq" id="WP_331256223.1">
    <property type="nucleotide sequence ID" value="NZ_CP133270.1"/>
</dbReference>
<feature type="transmembrane region" description="Helical" evidence="1">
    <location>
        <begin position="46"/>
        <end position="68"/>
    </location>
</feature>